<gene>
    <name evidence="3" type="ORF">Mal33_11990</name>
</gene>
<sequence>MERQVNTLDRTPVDQAYAGVGKVAYDPIVLLKMTLYQLLLGNHSPTTWHAEAARNSTMKWLGRGYRPARSVWYDFRDRVSKFIDQLHHQSTNSAIDQGHLAPGTGALDGSSVAACASRHRMVNSATLQKRKAILQRLADGEELKSSEIPRWVPATLRGRSNLLDRMHRAEEVLQQRLQENKARRSDRRKHPDKVVVSLSDPDAPLGLDKRKTYRPLYTVQKMVDPVSHLTISYTCEAAAGDAGMLAPMIDKTQQIVGGRLKKVLADGGYCSILDVKDSIDRQVELFAPVSASGTTRQNKSRSGEPQLPREQFQFKPESNHYVCPRGEILRYKDREKRKRNGGRRLYEYRYQCDTSICNACPLVEQCLSGKGGRMIRRSEGEELLEAQREKMQTDSAKQLYALRGQSVELVFADDKGNRRHDRFHGRGLARVRAETGLITLARNLFRLDKLQQSAKNSTKATP</sequence>
<evidence type="ECO:0000259" key="2">
    <source>
        <dbReference type="Pfam" id="PF13751"/>
    </source>
</evidence>
<evidence type="ECO:0000313" key="3">
    <source>
        <dbReference type="EMBL" id="QDV55229.1"/>
    </source>
</evidence>
<dbReference type="InterPro" id="IPR025668">
    <property type="entry name" value="Tnp_DDE_dom"/>
</dbReference>
<dbReference type="Pfam" id="PF13751">
    <property type="entry name" value="DDE_Tnp_1_6"/>
    <property type="match status" value="1"/>
</dbReference>
<feature type="region of interest" description="Disordered" evidence="1">
    <location>
        <begin position="290"/>
        <end position="310"/>
    </location>
</feature>
<accession>A0A518IQ56</accession>
<reference evidence="3 4" key="1">
    <citation type="submission" date="2019-02" db="EMBL/GenBank/DDBJ databases">
        <title>Deep-cultivation of Planctomycetes and their phenomic and genomic characterization uncovers novel biology.</title>
        <authorList>
            <person name="Wiegand S."/>
            <person name="Jogler M."/>
            <person name="Boedeker C."/>
            <person name="Pinto D."/>
            <person name="Vollmers J."/>
            <person name="Rivas-Marin E."/>
            <person name="Kohn T."/>
            <person name="Peeters S.H."/>
            <person name="Heuer A."/>
            <person name="Rast P."/>
            <person name="Oberbeckmann S."/>
            <person name="Bunk B."/>
            <person name="Jeske O."/>
            <person name="Meyerdierks A."/>
            <person name="Storesund J.E."/>
            <person name="Kallscheuer N."/>
            <person name="Luecker S."/>
            <person name="Lage O.M."/>
            <person name="Pohl T."/>
            <person name="Merkel B.J."/>
            <person name="Hornburger P."/>
            <person name="Mueller R.-W."/>
            <person name="Bruemmer F."/>
            <person name="Labrenz M."/>
            <person name="Spormann A.M."/>
            <person name="Op den Camp H."/>
            <person name="Overmann J."/>
            <person name="Amann R."/>
            <person name="Jetten M.S.M."/>
            <person name="Mascher T."/>
            <person name="Medema M.H."/>
            <person name="Devos D.P."/>
            <person name="Kaster A.-K."/>
            <person name="Ovreas L."/>
            <person name="Rohde M."/>
            <person name="Galperin M.Y."/>
            <person name="Jogler C."/>
        </authorList>
    </citation>
    <scope>NUCLEOTIDE SEQUENCE [LARGE SCALE GENOMIC DNA]</scope>
    <source>
        <strain evidence="3 4">Mal33</strain>
    </source>
</reference>
<organism evidence="3 4">
    <name type="scientific">Rosistilla oblonga</name>
    <dbReference type="NCBI Taxonomy" id="2527990"/>
    <lineage>
        <taxon>Bacteria</taxon>
        <taxon>Pseudomonadati</taxon>
        <taxon>Planctomycetota</taxon>
        <taxon>Planctomycetia</taxon>
        <taxon>Pirellulales</taxon>
        <taxon>Pirellulaceae</taxon>
        <taxon>Rosistilla</taxon>
    </lineage>
</organism>
<evidence type="ECO:0000256" key="1">
    <source>
        <dbReference type="SAM" id="MobiDB-lite"/>
    </source>
</evidence>
<feature type="domain" description="Transposase DDE" evidence="2">
    <location>
        <begin position="322"/>
        <end position="447"/>
    </location>
</feature>
<dbReference type="RefSeq" id="WP_232530027.1">
    <property type="nucleotide sequence ID" value="NZ_CP036318.1"/>
</dbReference>
<dbReference type="PANTHER" id="PTHR33408:SF4">
    <property type="entry name" value="TRANSPOSASE DDE DOMAIN-CONTAINING PROTEIN"/>
    <property type="match status" value="1"/>
</dbReference>
<name>A0A518IQ56_9BACT</name>
<protein>
    <submittedName>
        <fullName evidence="3">Transposase DDE domain protein</fullName>
    </submittedName>
</protein>
<dbReference type="AlphaFoldDB" id="A0A518IQ56"/>
<keyword evidence="4" id="KW-1185">Reference proteome</keyword>
<dbReference type="PANTHER" id="PTHR33408">
    <property type="entry name" value="TRANSPOSASE"/>
    <property type="match status" value="1"/>
</dbReference>
<dbReference type="Proteomes" id="UP000316770">
    <property type="component" value="Chromosome"/>
</dbReference>
<feature type="region of interest" description="Disordered" evidence="1">
    <location>
        <begin position="177"/>
        <end position="197"/>
    </location>
</feature>
<proteinExistence type="predicted"/>
<evidence type="ECO:0000313" key="4">
    <source>
        <dbReference type="Proteomes" id="UP000316770"/>
    </source>
</evidence>
<dbReference type="EMBL" id="CP036318">
    <property type="protein sequence ID" value="QDV55229.1"/>
    <property type="molecule type" value="Genomic_DNA"/>
</dbReference>